<dbReference type="PANTHER" id="PTHR42760">
    <property type="entry name" value="SHORT-CHAIN DEHYDROGENASES/REDUCTASES FAMILY MEMBER"/>
    <property type="match status" value="1"/>
</dbReference>
<dbReference type="Gene3D" id="3.40.50.720">
    <property type="entry name" value="NAD(P)-binding Rossmann-like Domain"/>
    <property type="match status" value="1"/>
</dbReference>
<dbReference type="GO" id="GO:0008206">
    <property type="term" value="P:bile acid metabolic process"/>
    <property type="evidence" value="ECO:0007669"/>
    <property type="project" value="UniProtKB-ARBA"/>
</dbReference>
<dbReference type="EC" id="1.1.1.127" evidence="3"/>
<evidence type="ECO:0000256" key="2">
    <source>
        <dbReference type="ARBA" id="ARBA00023002"/>
    </source>
</evidence>
<reference evidence="3 4" key="1">
    <citation type="submission" date="2015-09" db="EMBL/GenBank/DDBJ databases">
        <authorList>
            <consortium name="Pathogen Informatics"/>
        </authorList>
    </citation>
    <scope>NUCLEOTIDE SEQUENCE [LARGE SCALE GENOMIC DNA]</scope>
    <source>
        <strain evidence="3 4">2789STDY5834876</strain>
    </source>
</reference>
<gene>
    <name evidence="3" type="primary">kduD</name>
    <name evidence="3" type="ORF">ERS852491_02793</name>
</gene>
<dbReference type="Proteomes" id="UP000095544">
    <property type="component" value="Unassembled WGS sequence"/>
</dbReference>
<dbReference type="InterPro" id="IPR036291">
    <property type="entry name" value="NAD(P)-bd_dom_sf"/>
</dbReference>
<dbReference type="CDD" id="cd05233">
    <property type="entry name" value="SDR_c"/>
    <property type="match status" value="1"/>
</dbReference>
<dbReference type="EMBL" id="CYZU01000025">
    <property type="protein sequence ID" value="CUO62979.1"/>
    <property type="molecule type" value="Genomic_DNA"/>
</dbReference>
<name>A0A174GQ44_9FIRM</name>
<dbReference type="FunFam" id="3.40.50.720:FF:000084">
    <property type="entry name" value="Short-chain dehydrogenase reductase"/>
    <property type="match status" value="1"/>
</dbReference>
<proteinExistence type="inferred from homology"/>
<organism evidence="3 4">
    <name type="scientific">Faecalicatena contorta</name>
    <dbReference type="NCBI Taxonomy" id="39482"/>
    <lineage>
        <taxon>Bacteria</taxon>
        <taxon>Bacillati</taxon>
        <taxon>Bacillota</taxon>
        <taxon>Clostridia</taxon>
        <taxon>Lachnospirales</taxon>
        <taxon>Lachnospiraceae</taxon>
        <taxon>Faecalicatena</taxon>
    </lineage>
</organism>
<dbReference type="AlphaFoldDB" id="A0A174GQ44"/>
<comment type="similarity">
    <text evidence="1">Belongs to the short-chain dehydrogenases/reductases (SDR) family.</text>
</comment>
<dbReference type="InterPro" id="IPR002347">
    <property type="entry name" value="SDR_fam"/>
</dbReference>
<evidence type="ECO:0000313" key="4">
    <source>
        <dbReference type="Proteomes" id="UP000095544"/>
    </source>
</evidence>
<dbReference type="SUPFAM" id="SSF51735">
    <property type="entry name" value="NAD(P)-binding Rossmann-fold domains"/>
    <property type="match status" value="1"/>
</dbReference>
<dbReference type="STRING" id="39482.ERS852491_02793"/>
<dbReference type="PANTHER" id="PTHR42760:SF115">
    <property type="entry name" value="3-OXOACYL-[ACYL-CARRIER-PROTEIN] REDUCTASE FABG"/>
    <property type="match status" value="1"/>
</dbReference>
<dbReference type="PRINTS" id="PR00081">
    <property type="entry name" value="GDHRDH"/>
</dbReference>
<dbReference type="GO" id="GO:0047001">
    <property type="term" value="F:2-dehydro-3-deoxy-D-gluconate 5-dehydrogenase activity"/>
    <property type="evidence" value="ECO:0007669"/>
    <property type="project" value="UniProtKB-EC"/>
</dbReference>
<protein>
    <submittedName>
        <fullName evidence="3">2-dehydro-3-deoxy-D-gluconate 5-dehydrogenase</fullName>
        <ecNumber evidence="3">1.1.1.127</ecNumber>
    </submittedName>
</protein>
<accession>A0A174GQ44</accession>
<evidence type="ECO:0000256" key="1">
    <source>
        <dbReference type="ARBA" id="ARBA00006484"/>
    </source>
</evidence>
<dbReference type="PRINTS" id="PR00080">
    <property type="entry name" value="SDRFAMILY"/>
</dbReference>
<keyword evidence="2 3" id="KW-0560">Oxidoreductase</keyword>
<evidence type="ECO:0000313" key="3">
    <source>
        <dbReference type="EMBL" id="CUO62979.1"/>
    </source>
</evidence>
<dbReference type="Pfam" id="PF13561">
    <property type="entry name" value="adh_short_C2"/>
    <property type="match status" value="1"/>
</dbReference>
<dbReference type="RefSeq" id="WP_055153710.1">
    <property type="nucleotide sequence ID" value="NZ_CYZU01000025.1"/>
</dbReference>
<sequence>MACAGARIALCDINENLLSDIQNKITEAGGKASSYLLDVTNKAGVTECIDKIGKAYGQIDVLVNCAGINKREGFMDVREETYDRIMDINLKGVFLVTQAVAPLMKNQRKGSIINIGSHNTGSILGGCSVYGATKCGVLSLTRSMAVEWAKYNIRANCVSPGHIQTALTVPTWEHPERSKYLLERIALDRPGYPEDITGVCIMLASDASSYITGTEIRVDGGCIAGGQPWDYDTEF</sequence>